<sequence>MLINMPLQEISHFKNKIIFGDNLSVLKQIENDTFDLIITSPPYFQQRNYGNGDLEIGNESTEAEYLNNILTVFQECVRVLKSTGAIVFNLGDKYINGSLSLIPYKFAIQATENNNIFLINQITWSKLNPTPRQDKKKLIQATEPFFIFAKSKDYYFNLDNYLQHLDTFNKTAKTKPSDKLGKKYLELIKNSDSSAEQKANAIKALNEAISAVHNGDIEGFRMKINGVHKLAYGGQNGGRNNQIKNNGFTIIRILGNAMKKDIIESPVEVTKNNHHPAVYPLYIIQELIKLLSKEGDFVLDPFCGSGTTCLAAKNLNRHYLGIEINPDYVNLANSRMAESNFQQQELFI</sequence>
<evidence type="ECO:0000256" key="6">
    <source>
        <dbReference type="ARBA" id="ARBA00023125"/>
    </source>
</evidence>
<dbReference type="PANTHER" id="PTHR13370">
    <property type="entry name" value="RNA METHYLASE-RELATED"/>
    <property type="match status" value="1"/>
</dbReference>
<accession>A0A853MJT9</accession>
<evidence type="ECO:0000256" key="8">
    <source>
        <dbReference type="RuleBase" id="RU362026"/>
    </source>
</evidence>
<dbReference type="InterPro" id="IPR017985">
    <property type="entry name" value="MeTrfase_CN4_CS"/>
</dbReference>
<dbReference type="InterPro" id="IPR001091">
    <property type="entry name" value="RM_Methyltransferase"/>
</dbReference>
<keyword evidence="6" id="KW-0238">DNA-binding</keyword>
<gene>
    <name evidence="10" type="ORF">A9P98_05825</name>
</gene>
<comment type="caution">
    <text evidence="10">The sequence shown here is derived from an EMBL/GenBank/DDBJ whole genome shotgun (WGS) entry which is preliminary data.</text>
</comment>
<proteinExistence type="inferred from homology"/>
<evidence type="ECO:0000256" key="1">
    <source>
        <dbReference type="ARBA" id="ARBA00010203"/>
    </source>
</evidence>
<evidence type="ECO:0000256" key="2">
    <source>
        <dbReference type="ARBA" id="ARBA00022603"/>
    </source>
</evidence>
<dbReference type="AlphaFoldDB" id="A0A853MJT9"/>
<dbReference type="GO" id="GO:0032259">
    <property type="term" value="P:methylation"/>
    <property type="evidence" value="ECO:0007669"/>
    <property type="project" value="UniProtKB-KW"/>
</dbReference>
<feature type="domain" description="DNA methylase N-4/N-6" evidence="9">
    <location>
        <begin position="35"/>
        <end position="333"/>
    </location>
</feature>
<dbReference type="EC" id="2.1.1.-" evidence="8"/>
<evidence type="ECO:0000313" key="11">
    <source>
        <dbReference type="Proteomes" id="UP000093903"/>
    </source>
</evidence>
<dbReference type="REBASE" id="167651">
    <property type="entry name" value="M.Cra505ORF5825P"/>
</dbReference>
<dbReference type="PANTHER" id="PTHR13370:SF3">
    <property type="entry name" value="TRNA (GUANINE(10)-N2)-METHYLTRANSFERASE HOMOLOG"/>
    <property type="match status" value="1"/>
</dbReference>
<dbReference type="PRINTS" id="PR00508">
    <property type="entry name" value="S21N4MTFRASE"/>
</dbReference>
<dbReference type="GO" id="GO:0008170">
    <property type="term" value="F:N-methyltransferase activity"/>
    <property type="evidence" value="ECO:0007669"/>
    <property type="project" value="InterPro"/>
</dbReference>
<evidence type="ECO:0000256" key="4">
    <source>
        <dbReference type="ARBA" id="ARBA00022691"/>
    </source>
</evidence>
<dbReference type="GO" id="GO:0015667">
    <property type="term" value="F:site-specific DNA-methyltransferase (cytosine-N4-specific) activity"/>
    <property type="evidence" value="ECO:0007669"/>
    <property type="project" value="UniProtKB-EC"/>
</dbReference>
<name>A0A853MJT9_9CYAN</name>
<dbReference type="Proteomes" id="UP000093903">
    <property type="component" value="Unassembled WGS sequence"/>
</dbReference>
<comment type="similarity">
    <text evidence="1">Belongs to the N(4)/N(6)-methyltransferase family. N(4) subfamily.</text>
</comment>
<dbReference type="InterPro" id="IPR002941">
    <property type="entry name" value="DNA_methylase_N4/N6"/>
</dbReference>
<evidence type="ECO:0000256" key="5">
    <source>
        <dbReference type="ARBA" id="ARBA00022747"/>
    </source>
</evidence>
<keyword evidence="3" id="KW-0808">Transferase</keyword>
<keyword evidence="2 10" id="KW-0489">Methyltransferase</keyword>
<dbReference type="GO" id="GO:0009307">
    <property type="term" value="P:DNA restriction-modification system"/>
    <property type="evidence" value="ECO:0007669"/>
    <property type="project" value="UniProtKB-KW"/>
</dbReference>
<evidence type="ECO:0000259" key="9">
    <source>
        <dbReference type="Pfam" id="PF01555"/>
    </source>
</evidence>
<evidence type="ECO:0000313" key="10">
    <source>
        <dbReference type="EMBL" id="OBU77957.1"/>
    </source>
</evidence>
<dbReference type="Gene3D" id="3.40.50.150">
    <property type="entry name" value="Vaccinia Virus protein VP39"/>
    <property type="match status" value="1"/>
</dbReference>
<organism evidence="10 11">
    <name type="scientific">Cylindrospermopsis raciborskii CS-505</name>
    <dbReference type="NCBI Taxonomy" id="533240"/>
    <lineage>
        <taxon>Bacteria</taxon>
        <taxon>Bacillati</taxon>
        <taxon>Cyanobacteriota</taxon>
        <taxon>Cyanophyceae</taxon>
        <taxon>Nostocales</taxon>
        <taxon>Aphanizomenonaceae</taxon>
        <taxon>Cylindrospermopsis</taxon>
    </lineage>
</organism>
<dbReference type="GO" id="GO:0009007">
    <property type="term" value="F:site-specific DNA-methyltransferase (adenine-specific) activity"/>
    <property type="evidence" value="ECO:0007669"/>
    <property type="project" value="TreeGrafter"/>
</dbReference>
<dbReference type="GO" id="GO:0003677">
    <property type="term" value="F:DNA binding"/>
    <property type="evidence" value="ECO:0007669"/>
    <property type="project" value="UniProtKB-KW"/>
</dbReference>
<dbReference type="SUPFAM" id="SSF53335">
    <property type="entry name" value="S-adenosyl-L-methionine-dependent methyltransferases"/>
    <property type="match status" value="1"/>
</dbReference>
<dbReference type="GO" id="GO:0005737">
    <property type="term" value="C:cytoplasm"/>
    <property type="evidence" value="ECO:0007669"/>
    <property type="project" value="TreeGrafter"/>
</dbReference>
<dbReference type="PROSITE" id="PS00093">
    <property type="entry name" value="N4_MTASE"/>
    <property type="match status" value="1"/>
</dbReference>
<keyword evidence="5" id="KW-0680">Restriction system</keyword>
<dbReference type="InterPro" id="IPR029063">
    <property type="entry name" value="SAM-dependent_MTases_sf"/>
</dbReference>
<reference evidence="10 11" key="1">
    <citation type="submission" date="2016-05" db="EMBL/GenBank/DDBJ databases">
        <title>First complete genome of the cyanobacterium Cylindrospermopsis raciborskii CS505, containing a circular chromosome and a single extrachromosomal element.</title>
        <authorList>
            <person name="Fuentes J."/>
            <person name="Tamames J."/>
            <person name="Allen E."/>
            <person name="Plominski A."/>
            <person name="Vasquez M."/>
        </authorList>
    </citation>
    <scope>NUCLEOTIDE SEQUENCE [LARGE SCALE GENOMIC DNA]</scope>
    <source>
        <strain evidence="10 11">CS505</strain>
    </source>
</reference>
<keyword evidence="4" id="KW-0949">S-adenosyl-L-methionine</keyword>
<dbReference type="Pfam" id="PF01555">
    <property type="entry name" value="N6_N4_Mtase"/>
    <property type="match status" value="1"/>
</dbReference>
<protein>
    <recommendedName>
        <fullName evidence="8">Methyltransferase</fullName>
        <ecNumber evidence="8">2.1.1.-</ecNumber>
    </recommendedName>
</protein>
<dbReference type="EMBL" id="LYXA01000001">
    <property type="protein sequence ID" value="OBU77957.1"/>
    <property type="molecule type" value="Genomic_DNA"/>
</dbReference>
<comment type="catalytic activity">
    <reaction evidence="7">
        <text>a 2'-deoxycytidine in DNA + S-adenosyl-L-methionine = an N(4)-methyl-2'-deoxycytidine in DNA + S-adenosyl-L-homocysteine + H(+)</text>
        <dbReference type="Rhea" id="RHEA:16857"/>
        <dbReference type="Rhea" id="RHEA-COMP:11369"/>
        <dbReference type="Rhea" id="RHEA-COMP:13674"/>
        <dbReference type="ChEBI" id="CHEBI:15378"/>
        <dbReference type="ChEBI" id="CHEBI:57856"/>
        <dbReference type="ChEBI" id="CHEBI:59789"/>
        <dbReference type="ChEBI" id="CHEBI:85452"/>
        <dbReference type="ChEBI" id="CHEBI:137933"/>
        <dbReference type="EC" id="2.1.1.113"/>
    </reaction>
</comment>
<evidence type="ECO:0000256" key="7">
    <source>
        <dbReference type="ARBA" id="ARBA00049120"/>
    </source>
</evidence>
<dbReference type="CDD" id="cd02440">
    <property type="entry name" value="AdoMet_MTases"/>
    <property type="match status" value="1"/>
</dbReference>
<evidence type="ECO:0000256" key="3">
    <source>
        <dbReference type="ARBA" id="ARBA00022679"/>
    </source>
</evidence>